<sequence length="201" mass="22695">MKLYFAPNSRAVRIAWLLEELGLDYEIERFTLGDKAMREPDYLDIHPMGRVPALEDGEIRIFESGAIVQYILAIYGHGQLQPPTGTPAFADYLQWLHYCEGMIMPPINSIVVETVLLPPERRTELNVKRATKLLNQMLMAVNKRLADRDYLAGEFSAADIMTGHSVIVAERLGADFSDKPNLPPYVERLKSRPALQKALAL</sequence>
<dbReference type="SFLD" id="SFLDG01150">
    <property type="entry name" value="Main.1:_Beta-like"/>
    <property type="match status" value="1"/>
</dbReference>
<evidence type="ECO:0000313" key="5">
    <source>
        <dbReference type="Proteomes" id="UP001595629"/>
    </source>
</evidence>
<dbReference type="Pfam" id="PF02798">
    <property type="entry name" value="GST_N"/>
    <property type="match status" value="1"/>
</dbReference>
<organism evidence="4 5">
    <name type="scientific">Lutimaribacter marinistellae</name>
    <dbReference type="NCBI Taxonomy" id="1820329"/>
    <lineage>
        <taxon>Bacteria</taxon>
        <taxon>Pseudomonadati</taxon>
        <taxon>Pseudomonadota</taxon>
        <taxon>Alphaproteobacteria</taxon>
        <taxon>Rhodobacterales</taxon>
        <taxon>Roseobacteraceae</taxon>
        <taxon>Lutimaribacter</taxon>
    </lineage>
</organism>
<dbReference type="Gene3D" id="1.20.1050.10">
    <property type="match status" value="1"/>
</dbReference>
<dbReference type="SUPFAM" id="SSF52833">
    <property type="entry name" value="Thioredoxin-like"/>
    <property type="match status" value="1"/>
</dbReference>
<comment type="caution">
    <text evidence="4">The sequence shown here is derived from an EMBL/GenBank/DDBJ whole genome shotgun (WGS) entry which is preliminary data.</text>
</comment>
<dbReference type="SFLD" id="SFLDG00358">
    <property type="entry name" value="Main_(cytGST)"/>
    <property type="match status" value="1"/>
</dbReference>
<gene>
    <name evidence="4" type="ORF">ACFORG_22605</name>
</gene>
<dbReference type="PANTHER" id="PTHR44051:SF8">
    <property type="entry name" value="GLUTATHIONE S-TRANSFERASE GSTA"/>
    <property type="match status" value="1"/>
</dbReference>
<dbReference type="InterPro" id="IPR004045">
    <property type="entry name" value="Glutathione_S-Trfase_N"/>
</dbReference>
<dbReference type="Gene3D" id="3.40.30.10">
    <property type="entry name" value="Glutaredoxin"/>
    <property type="match status" value="1"/>
</dbReference>
<evidence type="ECO:0000259" key="2">
    <source>
        <dbReference type="PROSITE" id="PS50404"/>
    </source>
</evidence>
<dbReference type="InterPro" id="IPR040079">
    <property type="entry name" value="Glutathione_S-Trfase"/>
</dbReference>
<dbReference type="PROSITE" id="PS50404">
    <property type="entry name" value="GST_NTER"/>
    <property type="match status" value="1"/>
</dbReference>
<feature type="domain" description="GST N-terminal" evidence="2">
    <location>
        <begin position="1"/>
        <end position="79"/>
    </location>
</feature>
<dbReference type="EMBL" id="JBHRXI010000049">
    <property type="protein sequence ID" value="MFC3616544.1"/>
    <property type="molecule type" value="Genomic_DNA"/>
</dbReference>
<dbReference type="PROSITE" id="PS50405">
    <property type="entry name" value="GST_CTER"/>
    <property type="match status" value="1"/>
</dbReference>
<feature type="domain" description="GST C-terminal" evidence="3">
    <location>
        <begin position="85"/>
        <end position="201"/>
    </location>
</feature>
<dbReference type="Pfam" id="PF00043">
    <property type="entry name" value="GST_C"/>
    <property type="match status" value="1"/>
</dbReference>
<dbReference type="InterPro" id="IPR036249">
    <property type="entry name" value="Thioredoxin-like_sf"/>
</dbReference>
<dbReference type="SUPFAM" id="SSF47616">
    <property type="entry name" value="GST C-terminal domain-like"/>
    <property type="match status" value="1"/>
</dbReference>
<protein>
    <submittedName>
        <fullName evidence="4">Glutathione S-transferase family protein</fullName>
    </submittedName>
</protein>
<keyword evidence="5" id="KW-1185">Reference proteome</keyword>
<comment type="similarity">
    <text evidence="1">Belongs to the GST superfamily.</text>
</comment>
<accession>A0ABV7TLZ0</accession>
<dbReference type="CDD" id="cd03046">
    <property type="entry name" value="GST_N_GTT1_like"/>
    <property type="match status" value="1"/>
</dbReference>
<reference evidence="5" key="1">
    <citation type="journal article" date="2019" name="Int. J. Syst. Evol. Microbiol.">
        <title>The Global Catalogue of Microorganisms (GCM) 10K type strain sequencing project: providing services to taxonomists for standard genome sequencing and annotation.</title>
        <authorList>
            <consortium name="The Broad Institute Genomics Platform"/>
            <consortium name="The Broad Institute Genome Sequencing Center for Infectious Disease"/>
            <person name="Wu L."/>
            <person name="Ma J."/>
        </authorList>
    </citation>
    <scope>NUCLEOTIDE SEQUENCE [LARGE SCALE GENOMIC DNA]</scope>
    <source>
        <strain evidence="5">KCTC 42911</strain>
    </source>
</reference>
<dbReference type="InterPro" id="IPR010987">
    <property type="entry name" value="Glutathione-S-Trfase_C-like"/>
</dbReference>
<dbReference type="InterPro" id="IPR004046">
    <property type="entry name" value="GST_C"/>
</dbReference>
<dbReference type="InterPro" id="IPR036282">
    <property type="entry name" value="Glutathione-S-Trfase_C_sf"/>
</dbReference>
<evidence type="ECO:0000256" key="1">
    <source>
        <dbReference type="RuleBase" id="RU003494"/>
    </source>
</evidence>
<evidence type="ECO:0000313" key="4">
    <source>
        <dbReference type="EMBL" id="MFC3616544.1"/>
    </source>
</evidence>
<proteinExistence type="inferred from homology"/>
<evidence type="ECO:0000259" key="3">
    <source>
        <dbReference type="PROSITE" id="PS50405"/>
    </source>
</evidence>
<dbReference type="PANTHER" id="PTHR44051">
    <property type="entry name" value="GLUTATHIONE S-TRANSFERASE-RELATED"/>
    <property type="match status" value="1"/>
</dbReference>
<dbReference type="RefSeq" id="WP_386737857.1">
    <property type="nucleotide sequence ID" value="NZ_JBHRXI010000049.1"/>
</dbReference>
<dbReference type="Proteomes" id="UP001595629">
    <property type="component" value="Unassembled WGS sequence"/>
</dbReference>
<dbReference type="SFLD" id="SFLDS00019">
    <property type="entry name" value="Glutathione_Transferase_(cytos"/>
    <property type="match status" value="1"/>
</dbReference>
<name>A0ABV7TLZ0_9RHOB</name>